<dbReference type="InterPro" id="IPR000719">
    <property type="entry name" value="Prot_kinase_dom"/>
</dbReference>
<keyword evidence="8 12" id="KW-0067">ATP-binding</keyword>
<dbReference type="Pfam" id="PF08332">
    <property type="entry name" value="CaMKII_AD"/>
    <property type="match status" value="1"/>
</dbReference>
<dbReference type="GO" id="GO:0005516">
    <property type="term" value="F:calmodulin binding"/>
    <property type="evidence" value="ECO:0007669"/>
    <property type="project" value="UniProtKB-KW"/>
</dbReference>
<dbReference type="SMART" id="SM00220">
    <property type="entry name" value="S_TKc"/>
    <property type="match status" value="1"/>
</dbReference>
<evidence type="ECO:0000256" key="1">
    <source>
        <dbReference type="ARBA" id="ARBA00005354"/>
    </source>
</evidence>
<dbReference type="GO" id="GO:0004683">
    <property type="term" value="F:calcium/calmodulin-dependent protein kinase activity"/>
    <property type="evidence" value="ECO:0007669"/>
    <property type="project" value="UniProtKB-EC"/>
</dbReference>
<comment type="similarity">
    <text evidence="1">Belongs to the protein kinase superfamily. CAMK Ser/Thr protein kinase family. CaMK subfamily.</text>
</comment>
<evidence type="ECO:0000256" key="13">
    <source>
        <dbReference type="RuleBase" id="RU000304"/>
    </source>
</evidence>
<dbReference type="InterPro" id="IPR008271">
    <property type="entry name" value="Ser/Thr_kinase_AS"/>
</dbReference>
<name>A0A8C5CN01_GADMO</name>
<keyword evidence="3 13" id="KW-0723">Serine/threonine-protein kinase</keyword>
<dbReference type="Ensembl" id="ENSGMOT00000063096.1">
    <property type="protein sequence ID" value="ENSGMOP00000064645.1"/>
    <property type="gene ID" value="ENSGMOG00000032623.1"/>
</dbReference>
<dbReference type="Gene3D" id="6.10.140.620">
    <property type="match status" value="1"/>
</dbReference>
<evidence type="ECO:0000256" key="4">
    <source>
        <dbReference type="ARBA" id="ARBA00022553"/>
    </source>
</evidence>
<dbReference type="Gene3D" id="1.10.510.10">
    <property type="entry name" value="Transferase(Phosphotransferase) domain 1"/>
    <property type="match status" value="1"/>
</dbReference>
<dbReference type="AlphaFoldDB" id="A0A8C5CN01"/>
<evidence type="ECO:0000256" key="9">
    <source>
        <dbReference type="ARBA" id="ARBA00022860"/>
    </source>
</evidence>
<evidence type="ECO:0000256" key="5">
    <source>
        <dbReference type="ARBA" id="ARBA00022679"/>
    </source>
</evidence>
<feature type="binding site" evidence="12">
    <location>
        <position position="43"/>
    </location>
    <ligand>
        <name>ATP</name>
        <dbReference type="ChEBI" id="CHEBI:30616"/>
    </ligand>
</feature>
<dbReference type="Proteomes" id="UP000694546">
    <property type="component" value="Chromosome 17"/>
</dbReference>
<dbReference type="Gene3D" id="3.10.450.50">
    <property type="match status" value="1"/>
</dbReference>
<feature type="domain" description="Protein kinase" evidence="14">
    <location>
        <begin position="14"/>
        <end position="269"/>
    </location>
</feature>
<keyword evidence="6 12" id="KW-0547">Nucleotide-binding</keyword>
<evidence type="ECO:0000259" key="14">
    <source>
        <dbReference type="PROSITE" id="PS50011"/>
    </source>
</evidence>
<keyword evidence="16" id="KW-1185">Reference proteome</keyword>
<dbReference type="Pfam" id="PF00069">
    <property type="entry name" value="Pkinase"/>
    <property type="match status" value="1"/>
</dbReference>
<evidence type="ECO:0000256" key="2">
    <source>
        <dbReference type="ARBA" id="ARBA00012434"/>
    </source>
</evidence>
<dbReference type="GO" id="GO:0005524">
    <property type="term" value="F:ATP binding"/>
    <property type="evidence" value="ECO:0007669"/>
    <property type="project" value="UniProtKB-UniRule"/>
</dbReference>
<reference evidence="15" key="2">
    <citation type="submission" date="2025-09" db="UniProtKB">
        <authorList>
            <consortium name="Ensembl"/>
        </authorList>
    </citation>
    <scope>IDENTIFICATION</scope>
</reference>
<evidence type="ECO:0000256" key="3">
    <source>
        <dbReference type="ARBA" id="ARBA00022527"/>
    </source>
</evidence>
<dbReference type="GeneTree" id="ENSGT00940000155150"/>
<dbReference type="InterPro" id="IPR011009">
    <property type="entry name" value="Kinase-like_dom_sf"/>
</dbReference>
<dbReference type="SUPFAM" id="SSF54427">
    <property type="entry name" value="NTF2-like"/>
    <property type="match status" value="1"/>
</dbReference>
<evidence type="ECO:0000256" key="10">
    <source>
        <dbReference type="ARBA" id="ARBA00047307"/>
    </source>
</evidence>
<sequence length="452" mass="51077">PMAAPTCTRFTDEHQLYEELGKGAFSVVRRCMKISSGQEYAAKIINTKKLSARDYQRRAMILNRSLFLSTVRLHDSISEEGFHYLIFDLVTGGELFEDIVAREYYSEADASHCIQQILEAVLHCHQMGVVHRDLKPENLLLASKLKGAAVKLADFGLAIEVQSEQQAWFGFAGTPGYLSPEVLRKDPYGKPVDMWACGVILYILLVGYPPFWDEDQHRLYQQIKAGAYDFPSPEWDTVTPEAKDLINKLLTINPGKRVCATDALKHPWICQRSTVASMMHRQETVECLKKFNARRKLKVGVSSTTKTLLNKKAEGVKVARKQEIIKATEQLIEAINNGDFEAYTKICDPGLTSFEPEALGNLVEGTDFHRFYFENALSKARSPVHTILLNPHVHLMGEDAACIAYVRLTQHLDRGGVPRTAQAEETRVWQRRDGQWHNIHFHRSGAPTLPAQ</sequence>
<dbReference type="PANTHER" id="PTHR24347">
    <property type="entry name" value="SERINE/THREONINE-PROTEIN KINASE"/>
    <property type="match status" value="1"/>
</dbReference>
<evidence type="ECO:0000256" key="6">
    <source>
        <dbReference type="ARBA" id="ARBA00022741"/>
    </source>
</evidence>
<evidence type="ECO:0000256" key="11">
    <source>
        <dbReference type="ARBA" id="ARBA00047430"/>
    </source>
</evidence>
<dbReference type="InterPro" id="IPR017441">
    <property type="entry name" value="Protein_kinase_ATP_BS"/>
</dbReference>
<organism evidence="15 16">
    <name type="scientific">Gadus morhua</name>
    <name type="common">Atlantic cod</name>
    <dbReference type="NCBI Taxonomy" id="8049"/>
    <lineage>
        <taxon>Eukaryota</taxon>
        <taxon>Metazoa</taxon>
        <taxon>Chordata</taxon>
        <taxon>Craniata</taxon>
        <taxon>Vertebrata</taxon>
        <taxon>Euteleostomi</taxon>
        <taxon>Actinopterygii</taxon>
        <taxon>Neopterygii</taxon>
        <taxon>Teleostei</taxon>
        <taxon>Neoteleostei</taxon>
        <taxon>Acanthomorphata</taxon>
        <taxon>Zeiogadaria</taxon>
        <taxon>Gadariae</taxon>
        <taxon>Gadiformes</taxon>
        <taxon>Gadoidei</taxon>
        <taxon>Gadidae</taxon>
        <taxon>Gadus</taxon>
    </lineage>
</organism>
<comment type="catalytic activity">
    <reaction evidence="10">
        <text>L-threonyl-[protein] + ATP = O-phospho-L-threonyl-[protein] + ADP + H(+)</text>
        <dbReference type="Rhea" id="RHEA:46608"/>
        <dbReference type="Rhea" id="RHEA-COMP:11060"/>
        <dbReference type="Rhea" id="RHEA-COMP:11605"/>
        <dbReference type="ChEBI" id="CHEBI:15378"/>
        <dbReference type="ChEBI" id="CHEBI:30013"/>
        <dbReference type="ChEBI" id="CHEBI:30616"/>
        <dbReference type="ChEBI" id="CHEBI:61977"/>
        <dbReference type="ChEBI" id="CHEBI:456216"/>
        <dbReference type="EC" id="2.7.11.17"/>
    </reaction>
</comment>
<accession>A0A8C5CN01</accession>
<dbReference type="SUPFAM" id="SSF56112">
    <property type="entry name" value="Protein kinase-like (PK-like)"/>
    <property type="match status" value="1"/>
</dbReference>
<dbReference type="PROSITE" id="PS00107">
    <property type="entry name" value="PROTEIN_KINASE_ATP"/>
    <property type="match status" value="1"/>
</dbReference>
<dbReference type="EC" id="2.7.11.17" evidence="2"/>
<proteinExistence type="inferred from homology"/>
<dbReference type="InterPro" id="IPR032710">
    <property type="entry name" value="NTF2-like_dom_sf"/>
</dbReference>
<keyword evidence="7" id="KW-0418">Kinase</keyword>
<dbReference type="Gene3D" id="3.30.200.20">
    <property type="entry name" value="Phosphorylase Kinase, domain 1"/>
    <property type="match status" value="1"/>
</dbReference>
<dbReference type="InterPro" id="IPR013543">
    <property type="entry name" value="Ca/CaM-dep_prot_kinase-assoc"/>
</dbReference>
<evidence type="ECO:0000313" key="15">
    <source>
        <dbReference type="Ensembl" id="ENSGMOP00000064645.1"/>
    </source>
</evidence>
<evidence type="ECO:0000256" key="7">
    <source>
        <dbReference type="ARBA" id="ARBA00022777"/>
    </source>
</evidence>
<evidence type="ECO:0000256" key="12">
    <source>
        <dbReference type="PROSITE-ProRule" id="PRU10141"/>
    </source>
</evidence>
<keyword evidence="9" id="KW-0112">Calmodulin-binding</keyword>
<evidence type="ECO:0000256" key="8">
    <source>
        <dbReference type="ARBA" id="ARBA00022840"/>
    </source>
</evidence>
<dbReference type="PROSITE" id="PS00108">
    <property type="entry name" value="PROTEIN_KINASE_ST"/>
    <property type="match status" value="1"/>
</dbReference>
<dbReference type="CDD" id="cd14086">
    <property type="entry name" value="STKc_CaMKII"/>
    <property type="match status" value="1"/>
</dbReference>
<reference evidence="15" key="1">
    <citation type="submission" date="2025-08" db="UniProtKB">
        <authorList>
            <consortium name="Ensembl"/>
        </authorList>
    </citation>
    <scope>IDENTIFICATION</scope>
</reference>
<protein>
    <recommendedName>
        <fullName evidence="2">calcium/calmodulin-dependent protein kinase</fullName>
        <ecNumber evidence="2">2.7.11.17</ecNumber>
    </recommendedName>
</protein>
<evidence type="ECO:0000313" key="16">
    <source>
        <dbReference type="Proteomes" id="UP000694546"/>
    </source>
</evidence>
<keyword evidence="4" id="KW-0597">Phosphoprotein</keyword>
<keyword evidence="5" id="KW-0808">Transferase</keyword>
<dbReference type="PROSITE" id="PS50011">
    <property type="entry name" value="PROTEIN_KINASE_DOM"/>
    <property type="match status" value="1"/>
</dbReference>
<comment type="catalytic activity">
    <reaction evidence="11">
        <text>L-seryl-[protein] + ATP = O-phospho-L-seryl-[protein] + ADP + H(+)</text>
        <dbReference type="Rhea" id="RHEA:17989"/>
        <dbReference type="Rhea" id="RHEA-COMP:9863"/>
        <dbReference type="Rhea" id="RHEA-COMP:11604"/>
        <dbReference type="ChEBI" id="CHEBI:15378"/>
        <dbReference type="ChEBI" id="CHEBI:29999"/>
        <dbReference type="ChEBI" id="CHEBI:30616"/>
        <dbReference type="ChEBI" id="CHEBI:83421"/>
        <dbReference type="ChEBI" id="CHEBI:456216"/>
        <dbReference type="EC" id="2.7.11.17"/>
    </reaction>
</comment>